<organism evidence="9 10">
    <name type="scientific">Fusarium equiseti</name>
    <name type="common">Fusarium scirpi</name>
    <dbReference type="NCBI Taxonomy" id="61235"/>
    <lineage>
        <taxon>Eukaryota</taxon>
        <taxon>Fungi</taxon>
        <taxon>Dikarya</taxon>
        <taxon>Ascomycota</taxon>
        <taxon>Pezizomycotina</taxon>
        <taxon>Sordariomycetes</taxon>
        <taxon>Hypocreomycetidae</taxon>
        <taxon>Hypocreales</taxon>
        <taxon>Nectriaceae</taxon>
        <taxon>Fusarium</taxon>
        <taxon>Fusarium incarnatum-equiseti species complex</taxon>
    </lineage>
</organism>
<feature type="coiled-coil region" evidence="6">
    <location>
        <begin position="186"/>
        <end position="224"/>
    </location>
</feature>
<dbReference type="Pfam" id="PF07716">
    <property type="entry name" value="bZIP_2"/>
    <property type="match status" value="1"/>
</dbReference>
<evidence type="ECO:0000256" key="2">
    <source>
        <dbReference type="ARBA" id="ARBA00023015"/>
    </source>
</evidence>
<comment type="caution">
    <text evidence="9">The sequence shown here is derived from an EMBL/GenBank/DDBJ whole genome shotgun (WGS) entry which is preliminary data.</text>
</comment>
<evidence type="ECO:0000313" key="10">
    <source>
        <dbReference type="Proteomes" id="UP001152024"/>
    </source>
</evidence>
<evidence type="ECO:0000256" key="3">
    <source>
        <dbReference type="ARBA" id="ARBA00023125"/>
    </source>
</evidence>
<keyword evidence="3" id="KW-0238">DNA-binding</keyword>
<dbReference type="InterPro" id="IPR004827">
    <property type="entry name" value="bZIP"/>
</dbReference>
<evidence type="ECO:0000256" key="6">
    <source>
        <dbReference type="SAM" id="Coils"/>
    </source>
</evidence>
<gene>
    <name evidence="9" type="ORF">NW768_004873</name>
</gene>
<feature type="compositionally biased region" description="Basic residues" evidence="7">
    <location>
        <begin position="130"/>
        <end position="140"/>
    </location>
</feature>
<reference evidence="9" key="1">
    <citation type="submission" date="2022-09" db="EMBL/GenBank/DDBJ databases">
        <title>Fusarium specimens isolated from Avocado Roots.</title>
        <authorList>
            <person name="Stajich J."/>
            <person name="Roper C."/>
            <person name="Heimlech-Rivalta G."/>
        </authorList>
    </citation>
    <scope>NUCLEOTIDE SEQUENCE</scope>
    <source>
        <strain evidence="9">CF00095</strain>
    </source>
</reference>
<dbReference type="SMART" id="SM00338">
    <property type="entry name" value="BRLZ"/>
    <property type="match status" value="1"/>
</dbReference>
<keyword evidence="6" id="KW-0175">Coiled coil</keyword>
<dbReference type="EMBL" id="JAOQBH010000006">
    <property type="protein sequence ID" value="KAJ4135251.1"/>
    <property type="molecule type" value="Genomic_DNA"/>
</dbReference>
<sequence length="262" mass="29597">MDQSSITLLDPMCDFANLNSEPPAAWNQWCFPGEPNFHASYPVHGSNSHHGSVDMGQYISSLIQDSHSNFFPAHNFMPQQPTPSSDLTHQGPSSRLSESPIHHSPIQGELKKQEASHARNLSVSSSSRRNSTRKHQARRVSIRELNMNAQDCEEQLESLPSAFDTEAKKKKRESNRRAAIKVRSKKRVLEEDLETTEKYMEKTNRELTAQVKGLTDQIHTLKMQLLQHVTCDCVLIQEYITGEANRYIQDISGESVNNARGS</sequence>
<feature type="region of interest" description="Disordered" evidence="7">
    <location>
        <begin position="70"/>
        <end position="143"/>
    </location>
</feature>
<dbReference type="PANTHER" id="PTHR13044">
    <property type="entry name" value="ACTIVATING TRANSCRIPTION FACTOR ATF 4/5"/>
    <property type="match status" value="1"/>
</dbReference>
<evidence type="ECO:0000256" key="7">
    <source>
        <dbReference type="SAM" id="MobiDB-lite"/>
    </source>
</evidence>
<dbReference type="Proteomes" id="UP001152024">
    <property type="component" value="Unassembled WGS sequence"/>
</dbReference>
<name>A0ABQ8RHD6_FUSEQ</name>
<evidence type="ECO:0000256" key="4">
    <source>
        <dbReference type="ARBA" id="ARBA00023163"/>
    </source>
</evidence>
<feature type="compositionally biased region" description="Low complexity" evidence="7">
    <location>
        <begin position="118"/>
        <end position="129"/>
    </location>
</feature>
<keyword evidence="10" id="KW-1185">Reference proteome</keyword>
<dbReference type="PROSITE" id="PS50217">
    <property type="entry name" value="BZIP"/>
    <property type="match status" value="1"/>
</dbReference>
<dbReference type="Gene3D" id="1.20.5.170">
    <property type="match status" value="1"/>
</dbReference>
<dbReference type="CDD" id="cd14692">
    <property type="entry name" value="bZIP_ATF4"/>
    <property type="match status" value="1"/>
</dbReference>
<proteinExistence type="predicted"/>
<evidence type="ECO:0000256" key="1">
    <source>
        <dbReference type="ARBA" id="ARBA00004123"/>
    </source>
</evidence>
<dbReference type="SUPFAM" id="SSF57959">
    <property type="entry name" value="Leucine zipper domain"/>
    <property type="match status" value="1"/>
</dbReference>
<evidence type="ECO:0000256" key="5">
    <source>
        <dbReference type="ARBA" id="ARBA00023242"/>
    </source>
</evidence>
<evidence type="ECO:0000259" key="8">
    <source>
        <dbReference type="PROSITE" id="PS50217"/>
    </source>
</evidence>
<keyword evidence="4" id="KW-0804">Transcription</keyword>
<feature type="domain" description="BZIP" evidence="8">
    <location>
        <begin position="165"/>
        <end position="228"/>
    </location>
</feature>
<keyword evidence="5" id="KW-0539">Nucleus</keyword>
<dbReference type="InterPro" id="IPR046347">
    <property type="entry name" value="bZIP_sf"/>
</dbReference>
<protein>
    <recommendedName>
        <fullName evidence="8">BZIP domain-containing protein</fullName>
    </recommendedName>
</protein>
<comment type="subcellular location">
    <subcellularLocation>
        <location evidence="1">Nucleus</location>
    </subcellularLocation>
</comment>
<keyword evidence="2" id="KW-0805">Transcription regulation</keyword>
<evidence type="ECO:0000313" key="9">
    <source>
        <dbReference type="EMBL" id="KAJ4135251.1"/>
    </source>
</evidence>
<accession>A0ABQ8RHD6</accession>
<dbReference type="PANTHER" id="PTHR13044:SF14">
    <property type="entry name" value="CRYPTOCEPHAL, ISOFORM A"/>
    <property type="match status" value="1"/>
</dbReference>
<feature type="compositionally biased region" description="Polar residues" evidence="7">
    <location>
        <begin position="77"/>
        <end position="97"/>
    </location>
</feature>